<reference evidence="3 4" key="2">
    <citation type="submission" date="2024-07" db="EMBL/GenBank/DDBJ databases">
        <authorList>
            <person name="Akdeniz Z."/>
        </authorList>
    </citation>
    <scope>NUCLEOTIDE SEQUENCE [LARGE SCALE GENOMIC DNA]</scope>
</reference>
<keyword evidence="1" id="KW-1133">Transmembrane helix</keyword>
<evidence type="ECO:0000313" key="2">
    <source>
        <dbReference type="EMBL" id="CAI9962264.1"/>
    </source>
</evidence>
<accession>A0AA86QMC2</accession>
<sequence>MISYVLCLMNCYNNVTGKIEGDYLKLKFITECGIEIGSQIQINVTTQIPSSAFLVLLKKATINEDRWVEIKLDCDDVALKSQYDSCRKASKYIEAAFNANVIISSKYSIENFPLVIKLDIQKKQSNYTVVIVSCIVGVFALMALLGVLIKFYMKKEREEYKVQKMEYKEPLLMANIAQANLVQQ</sequence>
<evidence type="ECO:0000313" key="4">
    <source>
        <dbReference type="Proteomes" id="UP001642409"/>
    </source>
</evidence>
<dbReference type="AlphaFoldDB" id="A0AA86QMC2"/>
<keyword evidence="1" id="KW-0472">Membrane</keyword>
<dbReference type="EMBL" id="CATOUU010000952">
    <property type="protein sequence ID" value="CAI9962264.1"/>
    <property type="molecule type" value="Genomic_DNA"/>
</dbReference>
<gene>
    <name evidence="3" type="ORF">HINF_LOCUS3993</name>
    <name evidence="2" type="ORF">HINF_LOCUS49909</name>
</gene>
<comment type="caution">
    <text evidence="2">The sequence shown here is derived from an EMBL/GenBank/DDBJ whole genome shotgun (WGS) entry which is preliminary data.</text>
</comment>
<feature type="transmembrane region" description="Helical" evidence="1">
    <location>
        <begin position="127"/>
        <end position="149"/>
    </location>
</feature>
<evidence type="ECO:0000256" key="1">
    <source>
        <dbReference type="SAM" id="Phobius"/>
    </source>
</evidence>
<dbReference type="Proteomes" id="UP001642409">
    <property type="component" value="Unassembled WGS sequence"/>
</dbReference>
<dbReference type="EMBL" id="CAXDID020000007">
    <property type="protein sequence ID" value="CAL5976792.1"/>
    <property type="molecule type" value="Genomic_DNA"/>
</dbReference>
<reference evidence="2" key="1">
    <citation type="submission" date="2023-06" db="EMBL/GenBank/DDBJ databases">
        <authorList>
            <person name="Kurt Z."/>
        </authorList>
    </citation>
    <scope>NUCLEOTIDE SEQUENCE</scope>
</reference>
<keyword evidence="1" id="KW-0812">Transmembrane</keyword>
<organism evidence="2">
    <name type="scientific">Hexamita inflata</name>
    <dbReference type="NCBI Taxonomy" id="28002"/>
    <lineage>
        <taxon>Eukaryota</taxon>
        <taxon>Metamonada</taxon>
        <taxon>Diplomonadida</taxon>
        <taxon>Hexamitidae</taxon>
        <taxon>Hexamitinae</taxon>
        <taxon>Hexamita</taxon>
    </lineage>
</organism>
<name>A0AA86QMC2_9EUKA</name>
<proteinExistence type="predicted"/>
<keyword evidence="4" id="KW-1185">Reference proteome</keyword>
<protein>
    <submittedName>
        <fullName evidence="3">Hypothetical_protein</fullName>
    </submittedName>
</protein>
<evidence type="ECO:0000313" key="3">
    <source>
        <dbReference type="EMBL" id="CAL5976792.1"/>
    </source>
</evidence>